<reference evidence="1" key="1">
    <citation type="submission" date="2020-08" db="EMBL/GenBank/DDBJ databases">
        <title>Multicomponent nature underlies the extraordinary mechanical properties of spider dragline silk.</title>
        <authorList>
            <person name="Kono N."/>
            <person name="Nakamura H."/>
            <person name="Mori M."/>
            <person name="Yoshida Y."/>
            <person name="Ohtoshi R."/>
            <person name="Malay A.D."/>
            <person name="Moran D.A.P."/>
            <person name="Tomita M."/>
            <person name="Numata K."/>
            <person name="Arakawa K."/>
        </authorList>
    </citation>
    <scope>NUCLEOTIDE SEQUENCE</scope>
</reference>
<dbReference type="Proteomes" id="UP000887159">
    <property type="component" value="Unassembled WGS sequence"/>
</dbReference>
<dbReference type="AlphaFoldDB" id="A0A8X6RDZ9"/>
<gene>
    <name evidence="1" type="ORF">TNCV_832951</name>
</gene>
<protein>
    <submittedName>
        <fullName evidence="1">Uncharacterized protein</fullName>
    </submittedName>
</protein>
<accession>A0A8X6RDZ9</accession>
<proteinExistence type="predicted"/>
<sequence length="178" mass="20385">MLPTITPLNFLVEFDSTIVLRDQGRKIKESTSNQLGPDTVQIRDCSDKRKPKAILAIYETGHYTNIENHHMWETGLKKRFSFSSSHLLSQVLTQNLKWCLGIFLCQELLTFQHYKTVLERRSTSSLHPVQGLAFELLKRVPGCAEVDENGVEQWFQNDTEQDIMSDAEIVAAVAVYEK</sequence>
<dbReference type="EMBL" id="BMAU01021057">
    <property type="protein sequence ID" value="GFX88665.1"/>
    <property type="molecule type" value="Genomic_DNA"/>
</dbReference>
<name>A0A8X6RDZ9_TRICX</name>
<keyword evidence="2" id="KW-1185">Reference proteome</keyword>
<comment type="caution">
    <text evidence="1">The sequence shown here is derived from an EMBL/GenBank/DDBJ whole genome shotgun (WGS) entry which is preliminary data.</text>
</comment>
<organism evidence="1 2">
    <name type="scientific">Trichonephila clavipes</name>
    <name type="common">Golden silk orbweaver</name>
    <name type="synonym">Nephila clavipes</name>
    <dbReference type="NCBI Taxonomy" id="2585209"/>
    <lineage>
        <taxon>Eukaryota</taxon>
        <taxon>Metazoa</taxon>
        <taxon>Ecdysozoa</taxon>
        <taxon>Arthropoda</taxon>
        <taxon>Chelicerata</taxon>
        <taxon>Arachnida</taxon>
        <taxon>Araneae</taxon>
        <taxon>Araneomorphae</taxon>
        <taxon>Entelegynae</taxon>
        <taxon>Araneoidea</taxon>
        <taxon>Nephilidae</taxon>
        <taxon>Trichonephila</taxon>
    </lineage>
</organism>
<evidence type="ECO:0000313" key="2">
    <source>
        <dbReference type="Proteomes" id="UP000887159"/>
    </source>
</evidence>
<evidence type="ECO:0000313" key="1">
    <source>
        <dbReference type="EMBL" id="GFX88665.1"/>
    </source>
</evidence>